<evidence type="ECO:0000256" key="14">
    <source>
        <dbReference type="SAM" id="Phobius"/>
    </source>
</evidence>
<dbReference type="PROSITE" id="PS51292">
    <property type="entry name" value="ZF_RING_CH"/>
    <property type="match status" value="1"/>
</dbReference>
<keyword evidence="10" id="KW-0862">Zinc</keyword>
<evidence type="ECO:0000256" key="8">
    <source>
        <dbReference type="ARBA" id="ARBA00022771"/>
    </source>
</evidence>
<feature type="domain" description="RING-CH-type" evidence="16">
    <location>
        <begin position="18"/>
        <end position="79"/>
    </location>
</feature>
<keyword evidence="12 14" id="KW-0472">Membrane</keyword>
<dbReference type="PANTHER" id="PTHR13145:SF0">
    <property type="entry name" value="E3 UBIQUITIN-PROTEIN LIGASE MARCHF6"/>
    <property type="match status" value="1"/>
</dbReference>
<comment type="caution">
    <text evidence="17">The sequence shown here is derived from an EMBL/GenBank/DDBJ whole genome shotgun (WGS) entry which is preliminary data.</text>
</comment>
<dbReference type="EC" id="2.3.2.27" evidence="4"/>
<dbReference type="InterPro" id="IPR011016">
    <property type="entry name" value="Znf_RING-CH"/>
</dbReference>
<protein>
    <recommendedName>
        <fullName evidence="4">RING-type E3 ubiquitin transferase</fullName>
        <ecNumber evidence="4">2.3.2.27</ecNumber>
    </recommendedName>
</protein>
<evidence type="ECO:0000256" key="11">
    <source>
        <dbReference type="ARBA" id="ARBA00022989"/>
    </source>
</evidence>
<keyword evidence="6 14" id="KW-0812">Transmembrane</keyword>
<evidence type="ECO:0000313" key="17">
    <source>
        <dbReference type="EMBL" id="KAI3863769.1"/>
    </source>
</evidence>
<dbReference type="Gene3D" id="3.30.40.10">
    <property type="entry name" value="Zinc/RING finger domain, C3HC4 (zinc finger)"/>
    <property type="match status" value="1"/>
</dbReference>
<feature type="domain" description="RING-type" evidence="15">
    <location>
        <begin position="26"/>
        <end position="73"/>
    </location>
</feature>
<evidence type="ECO:0000256" key="6">
    <source>
        <dbReference type="ARBA" id="ARBA00022692"/>
    </source>
</evidence>
<evidence type="ECO:0000256" key="13">
    <source>
        <dbReference type="PROSITE-ProRule" id="PRU00175"/>
    </source>
</evidence>
<keyword evidence="8 13" id="KW-0863">Zinc-finger</keyword>
<evidence type="ECO:0000259" key="16">
    <source>
        <dbReference type="PROSITE" id="PS51292"/>
    </source>
</evidence>
<dbReference type="AlphaFoldDB" id="A0AAD4X988"/>
<organism evidence="17 18">
    <name type="scientific">Papaver atlanticum</name>
    <dbReference type="NCBI Taxonomy" id="357466"/>
    <lineage>
        <taxon>Eukaryota</taxon>
        <taxon>Viridiplantae</taxon>
        <taxon>Streptophyta</taxon>
        <taxon>Embryophyta</taxon>
        <taxon>Tracheophyta</taxon>
        <taxon>Spermatophyta</taxon>
        <taxon>Magnoliopsida</taxon>
        <taxon>Ranunculales</taxon>
        <taxon>Papaveraceae</taxon>
        <taxon>Papaveroideae</taxon>
        <taxon>Papaver</taxon>
    </lineage>
</organism>
<keyword evidence="7" id="KW-0479">Metal-binding</keyword>
<dbReference type="Proteomes" id="UP001202328">
    <property type="component" value="Unassembled WGS sequence"/>
</dbReference>
<feature type="transmembrane region" description="Helical" evidence="14">
    <location>
        <begin position="110"/>
        <end position="132"/>
    </location>
</feature>
<comment type="subcellular location">
    <subcellularLocation>
        <location evidence="2">Membrane</location>
        <topology evidence="2">Multi-pass membrane protein</topology>
    </subcellularLocation>
</comment>
<dbReference type="InterPro" id="IPR013083">
    <property type="entry name" value="Znf_RING/FYVE/PHD"/>
</dbReference>
<comment type="pathway">
    <text evidence="3">Protein modification; protein ubiquitination.</text>
</comment>
<evidence type="ECO:0000256" key="12">
    <source>
        <dbReference type="ARBA" id="ARBA00023136"/>
    </source>
</evidence>
<dbReference type="GO" id="GO:0061630">
    <property type="term" value="F:ubiquitin protein ligase activity"/>
    <property type="evidence" value="ECO:0007669"/>
    <property type="project" value="UniProtKB-EC"/>
</dbReference>
<dbReference type="PANTHER" id="PTHR13145">
    <property type="entry name" value="SSM4 PROTEIN"/>
    <property type="match status" value="1"/>
</dbReference>
<dbReference type="Pfam" id="PF12906">
    <property type="entry name" value="RINGv"/>
    <property type="match status" value="1"/>
</dbReference>
<keyword evidence="5" id="KW-0808">Transferase</keyword>
<evidence type="ECO:0000256" key="1">
    <source>
        <dbReference type="ARBA" id="ARBA00000900"/>
    </source>
</evidence>
<dbReference type="EMBL" id="JAJJMB010014022">
    <property type="protein sequence ID" value="KAI3863769.1"/>
    <property type="molecule type" value="Genomic_DNA"/>
</dbReference>
<dbReference type="GO" id="GO:0005789">
    <property type="term" value="C:endoplasmic reticulum membrane"/>
    <property type="evidence" value="ECO:0007669"/>
    <property type="project" value="TreeGrafter"/>
</dbReference>
<feature type="transmembrane region" description="Helical" evidence="14">
    <location>
        <begin position="144"/>
        <end position="164"/>
    </location>
</feature>
<evidence type="ECO:0000256" key="5">
    <source>
        <dbReference type="ARBA" id="ARBA00022679"/>
    </source>
</evidence>
<comment type="catalytic activity">
    <reaction evidence="1">
        <text>S-ubiquitinyl-[E2 ubiquitin-conjugating enzyme]-L-cysteine + [acceptor protein]-L-lysine = [E2 ubiquitin-conjugating enzyme]-L-cysteine + N(6)-ubiquitinyl-[acceptor protein]-L-lysine.</text>
        <dbReference type="EC" id="2.3.2.27"/>
    </reaction>
</comment>
<keyword evidence="18" id="KW-1185">Reference proteome</keyword>
<evidence type="ECO:0000313" key="18">
    <source>
        <dbReference type="Proteomes" id="UP001202328"/>
    </source>
</evidence>
<dbReference type="SMART" id="SM00744">
    <property type="entry name" value="RINGv"/>
    <property type="match status" value="1"/>
</dbReference>
<name>A0AAD4X988_9MAGN</name>
<keyword evidence="11 14" id="KW-1133">Transmembrane helix</keyword>
<evidence type="ECO:0000256" key="4">
    <source>
        <dbReference type="ARBA" id="ARBA00012483"/>
    </source>
</evidence>
<evidence type="ECO:0000256" key="7">
    <source>
        <dbReference type="ARBA" id="ARBA00022723"/>
    </source>
</evidence>
<proteinExistence type="predicted"/>
<evidence type="ECO:0000256" key="9">
    <source>
        <dbReference type="ARBA" id="ARBA00022786"/>
    </source>
</evidence>
<feature type="transmembrane region" description="Helical" evidence="14">
    <location>
        <begin position="265"/>
        <end position="284"/>
    </location>
</feature>
<reference evidence="17" key="1">
    <citation type="submission" date="2022-04" db="EMBL/GenBank/DDBJ databases">
        <title>A functionally conserved STORR gene fusion in Papaver species that diverged 16.8 million years ago.</title>
        <authorList>
            <person name="Catania T."/>
        </authorList>
    </citation>
    <scope>NUCLEOTIDE SEQUENCE</scope>
    <source>
        <strain evidence="17">S-188037</strain>
    </source>
</reference>
<evidence type="ECO:0000256" key="3">
    <source>
        <dbReference type="ARBA" id="ARBA00004906"/>
    </source>
</evidence>
<feature type="transmembrane region" description="Helical" evidence="14">
    <location>
        <begin position="199"/>
        <end position="224"/>
    </location>
</feature>
<dbReference type="CDD" id="cd16702">
    <property type="entry name" value="RING_CH-C4HC3_MARCH6"/>
    <property type="match status" value="1"/>
</dbReference>
<evidence type="ECO:0000256" key="10">
    <source>
        <dbReference type="ARBA" id="ARBA00022833"/>
    </source>
</evidence>
<dbReference type="GO" id="GO:0008270">
    <property type="term" value="F:zinc ion binding"/>
    <property type="evidence" value="ECO:0007669"/>
    <property type="project" value="UniProtKB-KW"/>
</dbReference>
<feature type="transmembrane region" description="Helical" evidence="14">
    <location>
        <begin position="312"/>
        <end position="333"/>
    </location>
</feature>
<keyword evidence="9" id="KW-0833">Ubl conjugation pathway</keyword>
<dbReference type="GO" id="GO:0036503">
    <property type="term" value="P:ERAD pathway"/>
    <property type="evidence" value="ECO:0007669"/>
    <property type="project" value="TreeGrafter"/>
</dbReference>
<dbReference type="SUPFAM" id="SSF57850">
    <property type="entry name" value="RING/U-box"/>
    <property type="match status" value="1"/>
</dbReference>
<accession>A0AAD4X988</accession>
<evidence type="ECO:0000256" key="2">
    <source>
        <dbReference type="ARBA" id="ARBA00004141"/>
    </source>
</evidence>
<sequence>MKSENNFRDNVVYCNSIEDDEDEEICRICTNPGDSENPLRQPCACSGSIKFVHQDCLLQWLKYSNARRCEVCRYPFSFSPVYAVREDEDPVPFDDLVGMQLGPVVHLVKFAFAVLASNVNILGAVIILPFSIGRIILHFMCRCSAATTATPMFLMFSIAGLSVFSNSSSEAAGKASLCSQCCVGKPLADSSSRPSDATILATGYMFLVSMVFFYLGIVAMLSYVKGQAVITGKLYGVNYIADTITSLVRQYVKTMMYFIMSMVRVAFLLVVELGVFPLICGWWLDACTFRMFGKILSLMAEFSSFSSLTSSLIHWIVGIIYLLQIGVYAFGICDVGSQKLLKLKCIHLFVNY</sequence>
<dbReference type="InterPro" id="IPR001841">
    <property type="entry name" value="Znf_RING"/>
</dbReference>
<evidence type="ECO:0000259" key="15">
    <source>
        <dbReference type="PROSITE" id="PS50089"/>
    </source>
</evidence>
<dbReference type="PROSITE" id="PS50089">
    <property type="entry name" value="ZF_RING_2"/>
    <property type="match status" value="1"/>
</dbReference>
<gene>
    <name evidence="17" type="ORF">MKW98_031361</name>
</gene>